<feature type="transmembrane region" description="Helical" evidence="1">
    <location>
        <begin position="60"/>
        <end position="79"/>
    </location>
</feature>
<dbReference type="Proteomes" id="UP000008810">
    <property type="component" value="Chromosome 1"/>
</dbReference>
<accession>A0A0Q3KE26</accession>
<dbReference type="AlphaFoldDB" id="A0A0Q3KE26"/>
<keyword evidence="1" id="KW-1133">Transmembrane helix</keyword>
<dbReference type="Gramene" id="KQK22692">
    <property type="protein sequence ID" value="KQK22692"/>
    <property type="gene ID" value="BRADI_1g68843v3"/>
</dbReference>
<dbReference type="EnsemblPlants" id="KQK22692">
    <property type="protein sequence ID" value="KQK22692"/>
    <property type="gene ID" value="BRADI_1g68843v3"/>
</dbReference>
<evidence type="ECO:0000313" key="4">
    <source>
        <dbReference type="Proteomes" id="UP000008810"/>
    </source>
</evidence>
<reference evidence="3" key="3">
    <citation type="submission" date="2018-08" db="UniProtKB">
        <authorList>
            <consortium name="EnsemblPlants"/>
        </authorList>
    </citation>
    <scope>IDENTIFICATION</scope>
    <source>
        <strain evidence="3">cv. Bd21</strain>
    </source>
</reference>
<reference evidence="2" key="2">
    <citation type="submission" date="2017-06" db="EMBL/GenBank/DDBJ databases">
        <title>WGS assembly of Brachypodium distachyon.</title>
        <authorList>
            <consortium name="The International Brachypodium Initiative"/>
            <person name="Lucas S."/>
            <person name="Harmon-Smith M."/>
            <person name="Lail K."/>
            <person name="Tice H."/>
            <person name="Grimwood J."/>
            <person name="Bruce D."/>
            <person name="Barry K."/>
            <person name="Shu S."/>
            <person name="Lindquist E."/>
            <person name="Wang M."/>
            <person name="Pitluck S."/>
            <person name="Vogel J.P."/>
            <person name="Garvin D.F."/>
            <person name="Mockler T.C."/>
            <person name="Schmutz J."/>
            <person name="Rokhsar D."/>
            <person name="Bevan M.W."/>
        </authorList>
    </citation>
    <scope>NUCLEOTIDE SEQUENCE</scope>
    <source>
        <strain evidence="2">Bd21</strain>
    </source>
</reference>
<name>A0A0Q3KE26_BRADI</name>
<protein>
    <submittedName>
        <fullName evidence="2 3">Uncharacterized protein</fullName>
    </submittedName>
</protein>
<dbReference type="EMBL" id="CM000880">
    <property type="protein sequence ID" value="KQK22692.1"/>
    <property type="molecule type" value="Genomic_DNA"/>
</dbReference>
<sequence length="84" mass="9362">MPVSRSAKFLDWELAMGRLGPGAFCTAPEHRKQSWSRRLTEEAGGNCSICTDLGFYCCKFFLPILTLKALLLLFTAQVLTTSMN</sequence>
<evidence type="ECO:0000313" key="2">
    <source>
        <dbReference type="EMBL" id="KQK22692.1"/>
    </source>
</evidence>
<reference evidence="2 3" key="1">
    <citation type="journal article" date="2010" name="Nature">
        <title>Genome sequencing and analysis of the model grass Brachypodium distachyon.</title>
        <authorList>
            <consortium name="International Brachypodium Initiative"/>
        </authorList>
    </citation>
    <scope>NUCLEOTIDE SEQUENCE [LARGE SCALE GENOMIC DNA]</scope>
    <source>
        <strain evidence="2 3">Bd21</strain>
    </source>
</reference>
<dbReference type="InParanoid" id="A0A0Q3KE26"/>
<evidence type="ECO:0000313" key="3">
    <source>
        <dbReference type="EnsemblPlants" id="KQK22692"/>
    </source>
</evidence>
<proteinExistence type="predicted"/>
<keyword evidence="1" id="KW-0812">Transmembrane</keyword>
<keyword evidence="4" id="KW-1185">Reference proteome</keyword>
<evidence type="ECO:0000256" key="1">
    <source>
        <dbReference type="SAM" id="Phobius"/>
    </source>
</evidence>
<gene>
    <name evidence="2" type="ORF">BRADI_1g68843v3</name>
</gene>
<keyword evidence="1" id="KW-0472">Membrane</keyword>
<organism evidence="2">
    <name type="scientific">Brachypodium distachyon</name>
    <name type="common">Purple false brome</name>
    <name type="synonym">Trachynia distachya</name>
    <dbReference type="NCBI Taxonomy" id="15368"/>
    <lineage>
        <taxon>Eukaryota</taxon>
        <taxon>Viridiplantae</taxon>
        <taxon>Streptophyta</taxon>
        <taxon>Embryophyta</taxon>
        <taxon>Tracheophyta</taxon>
        <taxon>Spermatophyta</taxon>
        <taxon>Magnoliopsida</taxon>
        <taxon>Liliopsida</taxon>
        <taxon>Poales</taxon>
        <taxon>Poaceae</taxon>
        <taxon>BOP clade</taxon>
        <taxon>Pooideae</taxon>
        <taxon>Stipodae</taxon>
        <taxon>Brachypodieae</taxon>
        <taxon>Brachypodium</taxon>
    </lineage>
</organism>